<dbReference type="Proteomes" id="UP000886748">
    <property type="component" value="Unassembled WGS sequence"/>
</dbReference>
<dbReference type="GO" id="GO:0022627">
    <property type="term" value="C:cytosolic small ribosomal subunit"/>
    <property type="evidence" value="ECO:0007669"/>
    <property type="project" value="TreeGrafter"/>
</dbReference>
<dbReference type="Gene3D" id="1.10.287.610">
    <property type="entry name" value="Helix hairpin bin"/>
    <property type="match status" value="1"/>
</dbReference>
<dbReference type="InterPro" id="IPR005706">
    <property type="entry name" value="Ribosomal_uS2_bac/mit/plastid"/>
</dbReference>
<proteinExistence type="inferred from homology"/>
<dbReference type="PRINTS" id="PR00395">
    <property type="entry name" value="RIBOSOMALS2"/>
</dbReference>
<reference evidence="7" key="2">
    <citation type="journal article" date="2021" name="PeerJ">
        <title>Extensive microbial diversity within the chicken gut microbiome revealed by metagenomics and culture.</title>
        <authorList>
            <person name="Gilroy R."/>
            <person name="Ravi A."/>
            <person name="Getino M."/>
            <person name="Pursley I."/>
            <person name="Horton D.L."/>
            <person name="Alikhan N.F."/>
            <person name="Baker D."/>
            <person name="Gharbi K."/>
            <person name="Hall N."/>
            <person name="Watson M."/>
            <person name="Adriaenssens E.M."/>
            <person name="Foster-Nyarko E."/>
            <person name="Jarju S."/>
            <person name="Secka A."/>
            <person name="Antonio M."/>
            <person name="Oren A."/>
            <person name="Chaudhuri R.R."/>
            <person name="La Ragione R."/>
            <person name="Hildebrand F."/>
            <person name="Pallen M.J."/>
        </authorList>
    </citation>
    <scope>NUCLEOTIDE SEQUENCE</scope>
    <source>
        <strain evidence="7">CHK154-7741</strain>
    </source>
</reference>
<keyword evidence="2 5" id="KW-0689">Ribosomal protein</keyword>
<name>A0A9D1SR26_9CLOT</name>
<comment type="similarity">
    <text evidence="1 5 6">Belongs to the universal ribosomal protein uS2 family.</text>
</comment>
<dbReference type="PANTHER" id="PTHR12534">
    <property type="entry name" value="30S RIBOSOMAL PROTEIN S2 PROKARYOTIC AND ORGANELLAR"/>
    <property type="match status" value="1"/>
</dbReference>
<dbReference type="GO" id="GO:0006412">
    <property type="term" value="P:translation"/>
    <property type="evidence" value="ECO:0007669"/>
    <property type="project" value="UniProtKB-UniRule"/>
</dbReference>
<dbReference type="InterPro" id="IPR001865">
    <property type="entry name" value="Ribosomal_uS2"/>
</dbReference>
<evidence type="ECO:0000313" key="7">
    <source>
        <dbReference type="EMBL" id="HIU92648.1"/>
    </source>
</evidence>
<dbReference type="PROSITE" id="PS00962">
    <property type="entry name" value="RIBOSOMAL_S2_1"/>
    <property type="match status" value="1"/>
</dbReference>
<dbReference type="SUPFAM" id="SSF52313">
    <property type="entry name" value="Ribosomal protein S2"/>
    <property type="match status" value="1"/>
</dbReference>
<dbReference type="AlphaFoldDB" id="A0A9D1SR26"/>
<comment type="caution">
    <text evidence="7">The sequence shown here is derived from an EMBL/GenBank/DDBJ whole genome shotgun (WGS) entry which is preliminary data.</text>
</comment>
<organism evidence="7 8">
    <name type="scientific">Candidatus Limenecus avicola</name>
    <dbReference type="NCBI Taxonomy" id="2840847"/>
    <lineage>
        <taxon>Bacteria</taxon>
        <taxon>Bacillati</taxon>
        <taxon>Bacillota</taxon>
        <taxon>Clostridia</taxon>
        <taxon>Eubacteriales</taxon>
        <taxon>Clostridiaceae</taxon>
        <taxon>Clostridiaceae incertae sedis</taxon>
        <taxon>Candidatus Limenecus</taxon>
    </lineage>
</organism>
<evidence type="ECO:0000256" key="4">
    <source>
        <dbReference type="ARBA" id="ARBA00035256"/>
    </source>
</evidence>
<dbReference type="FunFam" id="1.10.287.610:FF:000001">
    <property type="entry name" value="30S ribosomal protein S2"/>
    <property type="match status" value="1"/>
</dbReference>
<evidence type="ECO:0000256" key="2">
    <source>
        <dbReference type="ARBA" id="ARBA00022980"/>
    </source>
</evidence>
<evidence type="ECO:0000313" key="8">
    <source>
        <dbReference type="Proteomes" id="UP000886748"/>
    </source>
</evidence>
<accession>A0A9D1SR26</accession>
<dbReference type="CDD" id="cd01425">
    <property type="entry name" value="RPS2"/>
    <property type="match status" value="1"/>
</dbReference>
<dbReference type="InterPro" id="IPR023591">
    <property type="entry name" value="Ribosomal_uS2_flav_dom_sf"/>
</dbReference>
<gene>
    <name evidence="5 7" type="primary">rpsB</name>
    <name evidence="7" type="ORF">IAD26_05880</name>
</gene>
<dbReference type="PANTHER" id="PTHR12534:SF0">
    <property type="entry name" value="SMALL RIBOSOMAL SUBUNIT PROTEIN US2M"/>
    <property type="match status" value="1"/>
</dbReference>
<dbReference type="EMBL" id="DVOD01000044">
    <property type="protein sequence ID" value="HIU92648.1"/>
    <property type="molecule type" value="Genomic_DNA"/>
</dbReference>
<sequence length="260" mass="28940">MPVASMIDLLEAGVHFGHQTQRWNPKMKPYIYGARNGIYVLDLRKTSDKLDEAYNIVKEFAARGKNVLFVGTKKQATEVVAEEATRCGMYYINRRWLGGLLTNFETIRGRVNKLRELEDFVNSGHIEKLPKKEVVQMTKKLEKLSKTLGGIKEMRGMPDIIFVVDQKKEDIAIAEANKLHIPVICLADTNANPDGIDYIIPGNDDAIRSIRLIASKLADAVLEGKQLRENKAVGSKAETIKAEDAGVTAEEVKEEASAEA</sequence>
<keyword evidence="3 5" id="KW-0687">Ribonucleoprotein</keyword>
<reference evidence="7" key="1">
    <citation type="submission" date="2020-10" db="EMBL/GenBank/DDBJ databases">
        <authorList>
            <person name="Gilroy R."/>
        </authorList>
    </citation>
    <scope>NUCLEOTIDE SEQUENCE</scope>
    <source>
        <strain evidence="7">CHK154-7741</strain>
    </source>
</reference>
<dbReference type="PROSITE" id="PS00963">
    <property type="entry name" value="RIBOSOMAL_S2_2"/>
    <property type="match status" value="1"/>
</dbReference>
<dbReference type="NCBIfam" id="TIGR01011">
    <property type="entry name" value="rpsB_bact"/>
    <property type="match status" value="1"/>
</dbReference>
<dbReference type="HAMAP" id="MF_00291_B">
    <property type="entry name" value="Ribosomal_uS2_B"/>
    <property type="match status" value="1"/>
</dbReference>
<dbReference type="InterPro" id="IPR018130">
    <property type="entry name" value="Ribosomal_uS2_CS"/>
</dbReference>
<protein>
    <recommendedName>
        <fullName evidence="4 5">Small ribosomal subunit protein uS2</fullName>
    </recommendedName>
</protein>
<evidence type="ECO:0000256" key="5">
    <source>
        <dbReference type="HAMAP-Rule" id="MF_00291"/>
    </source>
</evidence>
<evidence type="ECO:0000256" key="6">
    <source>
        <dbReference type="RuleBase" id="RU003631"/>
    </source>
</evidence>
<dbReference type="GO" id="GO:0003735">
    <property type="term" value="F:structural constituent of ribosome"/>
    <property type="evidence" value="ECO:0007669"/>
    <property type="project" value="InterPro"/>
</dbReference>
<dbReference type="Gene3D" id="3.40.50.10490">
    <property type="entry name" value="Glucose-6-phosphate isomerase like protein, domain 1"/>
    <property type="match status" value="1"/>
</dbReference>
<evidence type="ECO:0000256" key="3">
    <source>
        <dbReference type="ARBA" id="ARBA00023274"/>
    </source>
</evidence>
<dbReference type="Pfam" id="PF00318">
    <property type="entry name" value="Ribosomal_S2"/>
    <property type="match status" value="1"/>
</dbReference>
<evidence type="ECO:0000256" key="1">
    <source>
        <dbReference type="ARBA" id="ARBA00006242"/>
    </source>
</evidence>